<evidence type="ECO:0000313" key="7">
    <source>
        <dbReference type="Proteomes" id="UP000005801"/>
    </source>
</evidence>
<gene>
    <name evidence="6" type="ORF">PPSIR1_21979</name>
</gene>
<dbReference type="PROSITE" id="PS50977">
    <property type="entry name" value="HTH_TETR_2"/>
    <property type="match status" value="1"/>
</dbReference>
<dbReference type="RefSeq" id="WP_006969242.1">
    <property type="nucleotide sequence ID" value="NZ_ABCS01000002.1"/>
</dbReference>
<keyword evidence="7" id="KW-1185">Reference proteome</keyword>
<dbReference type="EMBL" id="ABCS01000002">
    <property type="protein sequence ID" value="EDM81631.1"/>
    <property type="molecule type" value="Genomic_DNA"/>
</dbReference>
<evidence type="ECO:0000256" key="3">
    <source>
        <dbReference type="ARBA" id="ARBA00023163"/>
    </source>
</evidence>
<keyword evidence="3" id="KW-0804">Transcription</keyword>
<dbReference type="InterPro" id="IPR001647">
    <property type="entry name" value="HTH_TetR"/>
</dbReference>
<dbReference type="PRINTS" id="PR00455">
    <property type="entry name" value="HTHTETR"/>
</dbReference>
<accession>A6FXP3</accession>
<name>A6FXP3_9BACT</name>
<dbReference type="OrthoDB" id="63332at2"/>
<dbReference type="Proteomes" id="UP000005801">
    <property type="component" value="Unassembled WGS sequence"/>
</dbReference>
<dbReference type="GO" id="GO:0000976">
    <property type="term" value="F:transcription cis-regulatory region binding"/>
    <property type="evidence" value="ECO:0007669"/>
    <property type="project" value="TreeGrafter"/>
</dbReference>
<organism evidence="6 7">
    <name type="scientific">Plesiocystis pacifica SIR-1</name>
    <dbReference type="NCBI Taxonomy" id="391625"/>
    <lineage>
        <taxon>Bacteria</taxon>
        <taxon>Pseudomonadati</taxon>
        <taxon>Myxococcota</taxon>
        <taxon>Polyangia</taxon>
        <taxon>Nannocystales</taxon>
        <taxon>Nannocystaceae</taxon>
        <taxon>Plesiocystis</taxon>
    </lineage>
</organism>
<feature type="DNA-binding region" description="H-T-H motif" evidence="4">
    <location>
        <begin position="37"/>
        <end position="56"/>
    </location>
</feature>
<dbReference type="SUPFAM" id="SSF46689">
    <property type="entry name" value="Homeodomain-like"/>
    <property type="match status" value="1"/>
</dbReference>
<dbReference type="InterPro" id="IPR009057">
    <property type="entry name" value="Homeodomain-like_sf"/>
</dbReference>
<sequence>MFPMPSNGRRLDPKTRKEQLLAFGRQHFAKNGFDSCSMDELAKQAGVSKALLYHYFGGRRGFFLASARSIISGLEHAVAEIGDANDIGAIMGGLVFYCQMNPSVYEVTGGRMGPIPELADQVKRLQVDVVNRCLGCLDMGELEAQPPMAQALLWGWVALVNRAIEESIRLPDIELIEFAATLERNFINLAEQIRTLETAVN</sequence>
<reference evidence="6 7" key="1">
    <citation type="submission" date="2007-06" db="EMBL/GenBank/DDBJ databases">
        <authorList>
            <person name="Shimkets L."/>
            <person name="Ferriera S."/>
            <person name="Johnson J."/>
            <person name="Kravitz S."/>
            <person name="Beeson K."/>
            <person name="Sutton G."/>
            <person name="Rogers Y.-H."/>
            <person name="Friedman R."/>
            <person name="Frazier M."/>
            <person name="Venter J.C."/>
        </authorList>
    </citation>
    <scope>NUCLEOTIDE SEQUENCE [LARGE SCALE GENOMIC DNA]</scope>
    <source>
        <strain evidence="6 7">SIR-1</strain>
    </source>
</reference>
<evidence type="ECO:0000313" key="6">
    <source>
        <dbReference type="EMBL" id="EDM81631.1"/>
    </source>
</evidence>
<dbReference type="PANTHER" id="PTHR30055">
    <property type="entry name" value="HTH-TYPE TRANSCRIPTIONAL REGULATOR RUTR"/>
    <property type="match status" value="1"/>
</dbReference>
<proteinExistence type="predicted"/>
<dbReference type="GO" id="GO:0003700">
    <property type="term" value="F:DNA-binding transcription factor activity"/>
    <property type="evidence" value="ECO:0007669"/>
    <property type="project" value="TreeGrafter"/>
</dbReference>
<dbReference type="Pfam" id="PF00440">
    <property type="entry name" value="TetR_N"/>
    <property type="match status" value="1"/>
</dbReference>
<dbReference type="AlphaFoldDB" id="A6FXP3"/>
<dbReference type="eggNOG" id="COG1309">
    <property type="taxonomic scope" value="Bacteria"/>
</dbReference>
<keyword evidence="1" id="KW-0805">Transcription regulation</keyword>
<comment type="caution">
    <text evidence="6">The sequence shown here is derived from an EMBL/GenBank/DDBJ whole genome shotgun (WGS) entry which is preliminary data.</text>
</comment>
<evidence type="ECO:0000256" key="1">
    <source>
        <dbReference type="ARBA" id="ARBA00023015"/>
    </source>
</evidence>
<feature type="domain" description="HTH tetR-type" evidence="5">
    <location>
        <begin position="14"/>
        <end position="74"/>
    </location>
</feature>
<dbReference type="STRING" id="391625.PPSIR1_21979"/>
<dbReference type="PANTHER" id="PTHR30055:SF234">
    <property type="entry name" value="HTH-TYPE TRANSCRIPTIONAL REGULATOR BETI"/>
    <property type="match status" value="1"/>
</dbReference>
<evidence type="ECO:0000256" key="2">
    <source>
        <dbReference type="ARBA" id="ARBA00023125"/>
    </source>
</evidence>
<evidence type="ECO:0000256" key="4">
    <source>
        <dbReference type="PROSITE-ProRule" id="PRU00335"/>
    </source>
</evidence>
<dbReference type="InterPro" id="IPR050109">
    <property type="entry name" value="HTH-type_TetR-like_transc_reg"/>
</dbReference>
<keyword evidence="2 4" id="KW-0238">DNA-binding</keyword>
<evidence type="ECO:0000259" key="5">
    <source>
        <dbReference type="PROSITE" id="PS50977"/>
    </source>
</evidence>
<dbReference type="Gene3D" id="1.10.357.10">
    <property type="entry name" value="Tetracycline Repressor, domain 2"/>
    <property type="match status" value="1"/>
</dbReference>
<protein>
    <submittedName>
        <fullName evidence="6">Putative TetR-family transcriptional regulator</fullName>
    </submittedName>
</protein>